<accession>A0A5C5X2T3</accession>
<dbReference type="OrthoDB" id="3078614at2"/>
<sequence length="308" mass="35833">MIRSLSSTTVILIFLFACRSVDATKVAIRCAVWYGNEMKTYGIGGYPVCFNNVDMGYGSQEMLFFKTRVLFPEFYIDWEEGQMDPNPETNPLVQLIRREEVKGYHFYGVKISRETIAGKPPGPIEKDQRILFPSDVHALRQVLKRAWDRKILKRFDYKLIQMVYEPDEFVDDPKAQRIVKMMDGVCLEVHHYNIYWPITGSPSGRTEPKDVVRGAKWTLRQRNTQGKRLEYVFYYGPFKGKDCKDSDGNAFREWLIQYWDAGLPKRHPHMIYDLNAFKHACGSTIPGGPETNDDSILGYCRWLVEQVK</sequence>
<name>A0A5C5X2T3_9PLAN</name>
<organism evidence="1 2">
    <name type="scientific">Thalassoglobus neptunius</name>
    <dbReference type="NCBI Taxonomy" id="1938619"/>
    <lineage>
        <taxon>Bacteria</taxon>
        <taxon>Pseudomonadati</taxon>
        <taxon>Planctomycetota</taxon>
        <taxon>Planctomycetia</taxon>
        <taxon>Planctomycetales</taxon>
        <taxon>Planctomycetaceae</taxon>
        <taxon>Thalassoglobus</taxon>
    </lineage>
</organism>
<dbReference type="PROSITE" id="PS51257">
    <property type="entry name" value="PROKAR_LIPOPROTEIN"/>
    <property type="match status" value="1"/>
</dbReference>
<proteinExistence type="predicted"/>
<dbReference type="EMBL" id="SIHI01000001">
    <property type="protein sequence ID" value="TWT57367.1"/>
    <property type="molecule type" value="Genomic_DNA"/>
</dbReference>
<gene>
    <name evidence="1" type="ORF">KOR42_07270</name>
</gene>
<evidence type="ECO:0000313" key="1">
    <source>
        <dbReference type="EMBL" id="TWT57367.1"/>
    </source>
</evidence>
<reference evidence="1 2" key="1">
    <citation type="submission" date="2019-02" db="EMBL/GenBank/DDBJ databases">
        <title>Deep-cultivation of Planctomycetes and their phenomic and genomic characterization uncovers novel biology.</title>
        <authorList>
            <person name="Wiegand S."/>
            <person name="Jogler M."/>
            <person name="Boedeker C."/>
            <person name="Pinto D."/>
            <person name="Vollmers J."/>
            <person name="Rivas-Marin E."/>
            <person name="Kohn T."/>
            <person name="Peeters S.H."/>
            <person name="Heuer A."/>
            <person name="Rast P."/>
            <person name="Oberbeckmann S."/>
            <person name="Bunk B."/>
            <person name="Jeske O."/>
            <person name="Meyerdierks A."/>
            <person name="Storesund J.E."/>
            <person name="Kallscheuer N."/>
            <person name="Luecker S."/>
            <person name="Lage O.M."/>
            <person name="Pohl T."/>
            <person name="Merkel B.J."/>
            <person name="Hornburger P."/>
            <person name="Mueller R.-W."/>
            <person name="Bruemmer F."/>
            <person name="Labrenz M."/>
            <person name="Spormann A.M."/>
            <person name="Op Den Camp H."/>
            <person name="Overmann J."/>
            <person name="Amann R."/>
            <person name="Jetten M.S.M."/>
            <person name="Mascher T."/>
            <person name="Medema M.H."/>
            <person name="Devos D.P."/>
            <person name="Kaster A.-K."/>
            <person name="Ovreas L."/>
            <person name="Rohde M."/>
            <person name="Galperin M.Y."/>
            <person name="Jogler C."/>
        </authorList>
    </citation>
    <scope>NUCLEOTIDE SEQUENCE [LARGE SCALE GENOMIC DNA]</scope>
    <source>
        <strain evidence="1 2">KOR42</strain>
    </source>
</reference>
<protein>
    <submittedName>
        <fullName evidence="1">Uncharacterized protein</fullName>
    </submittedName>
</protein>
<dbReference type="AlphaFoldDB" id="A0A5C5X2T3"/>
<evidence type="ECO:0000313" key="2">
    <source>
        <dbReference type="Proteomes" id="UP000317243"/>
    </source>
</evidence>
<keyword evidence="2" id="KW-1185">Reference proteome</keyword>
<comment type="caution">
    <text evidence="1">The sequence shown here is derived from an EMBL/GenBank/DDBJ whole genome shotgun (WGS) entry which is preliminary data.</text>
</comment>
<dbReference type="Proteomes" id="UP000317243">
    <property type="component" value="Unassembled WGS sequence"/>
</dbReference>
<dbReference type="RefSeq" id="WP_146507208.1">
    <property type="nucleotide sequence ID" value="NZ_SIHI01000001.1"/>
</dbReference>